<dbReference type="Gene3D" id="3.40.50.2000">
    <property type="entry name" value="Glycogen Phosphorylase B"/>
    <property type="match status" value="2"/>
</dbReference>
<comment type="caution">
    <text evidence="5">The sequence shown here is derived from an EMBL/GenBank/DDBJ whole genome shotgun (WGS) entry which is preliminary data.</text>
</comment>
<dbReference type="Proteomes" id="UP000434604">
    <property type="component" value="Unassembled WGS sequence"/>
</dbReference>
<evidence type="ECO:0000313" key="3">
    <source>
        <dbReference type="EMBL" id="KAB6147955.1"/>
    </source>
</evidence>
<protein>
    <submittedName>
        <fullName evidence="5">Glycosyltransferase family 1 protein</fullName>
    </submittedName>
    <submittedName>
        <fullName evidence="3">Glycosyltransferase family 4 protein</fullName>
    </submittedName>
</protein>
<dbReference type="Proteomes" id="UP000261210">
    <property type="component" value="Unassembled WGS sequence"/>
</dbReference>
<dbReference type="AlphaFoldDB" id="A0A3E4NG17"/>
<dbReference type="GO" id="GO:0016757">
    <property type="term" value="F:glycosyltransferase activity"/>
    <property type="evidence" value="ECO:0007669"/>
    <property type="project" value="InterPro"/>
</dbReference>
<proteinExistence type="predicted"/>
<evidence type="ECO:0000313" key="9">
    <source>
        <dbReference type="Proteomes" id="UP000434604"/>
    </source>
</evidence>
<keyword evidence="1 5" id="KW-0808">Transferase</keyword>
<evidence type="ECO:0000313" key="4">
    <source>
        <dbReference type="EMBL" id="KAB6424312.1"/>
    </source>
</evidence>
<accession>A0A3E4NG17</accession>
<evidence type="ECO:0000313" key="8">
    <source>
        <dbReference type="Proteomes" id="UP000283369"/>
    </source>
</evidence>
<feature type="domain" description="Glycosyl transferase family 1" evidence="2">
    <location>
        <begin position="186"/>
        <end position="312"/>
    </location>
</feature>
<dbReference type="CDD" id="cd03809">
    <property type="entry name" value="GT4_MtfB-like"/>
    <property type="match status" value="1"/>
</dbReference>
<dbReference type="EMBL" id="WDED01000012">
    <property type="protein sequence ID" value="KAB6147955.1"/>
    <property type="molecule type" value="Genomic_DNA"/>
</dbReference>
<organism evidence="5 7">
    <name type="scientific">Bacteroides xylanisolvens</name>
    <dbReference type="NCBI Taxonomy" id="371601"/>
    <lineage>
        <taxon>Bacteria</taxon>
        <taxon>Pseudomonadati</taxon>
        <taxon>Bacteroidota</taxon>
        <taxon>Bacteroidia</taxon>
        <taxon>Bacteroidales</taxon>
        <taxon>Bacteroidaceae</taxon>
        <taxon>Bacteroides</taxon>
    </lineage>
</organism>
<reference evidence="9 10" key="2">
    <citation type="journal article" date="2019" name="Nat. Med.">
        <title>A library of human gut bacterial isolates paired with longitudinal multiomics data enables mechanistic microbiome research.</title>
        <authorList>
            <person name="Poyet M."/>
            <person name="Groussin M."/>
            <person name="Gibbons S.M."/>
            <person name="Avila-Pacheco J."/>
            <person name="Jiang X."/>
            <person name="Kearney S.M."/>
            <person name="Perrotta A.R."/>
            <person name="Berdy B."/>
            <person name="Zhao S."/>
            <person name="Lieberman T.D."/>
            <person name="Swanson P.K."/>
            <person name="Smith M."/>
            <person name="Roesemann S."/>
            <person name="Alexander J.E."/>
            <person name="Rich S.A."/>
            <person name="Livny J."/>
            <person name="Vlamakis H."/>
            <person name="Clish C."/>
            <person name="Bullock K."/>
            <person name="Deik A."/>
            <person name="Scott J."/>
            <person name="Pierce K.A."/>
            <person name="Xavier R.J."/>
            <person name="Alm E.J."/>
        </authorList>
    </citation>
    <scope>NUCLEOTIDE SEQUENCE [LARGE SCALE GENOMIC DNA]</scope>
    <source>
        <strain evidence="3 9">BIOML-A58</strain>
        <strain evidence="4 10">BIOML-A7</strain>
    </source>
</reference>
<dbReference type="Pfam" id="PF00534">
    <property type="entry name" value="Glycos_transf_1"/>
    <property type="match status" value="1"/>
</dbReference>
<dbReference type="EMBL" id="QRYV01000039">
    <property type="protein sequence ID" value="RGV12400.1"/>
    <property type="molecule type" value="Genomic_DNA"/>
</dbReference>
<dbReference type="EMBL" id="QSQU01000014">
    <property type="protein sequence ID" value="RGK62445.1"/>
    <property type="molecule type" value="Genomic_DNA"/>
</dbReference>
<dbReference type="RefSeq" id="WP_117683971.1">
    <property type="nucleotide sequence ID" value="NZ_JAASHA010000005.1"/>
</dbReference>
<evidence type="ECO:0000313" key="5">
    <source>
        <dbReference type="EMBL" id="RGK62445.1"/>
    </source>
</evidence>
<gene>
    <name evidence="6" type="ORF">DWW25_16085</name>
    <name evidence="5" type="ORF">DXD03_11715</name>
    <name evidence="3" type="ORF">GA398_10035</name>
    <name evidence="4" type="ORF">GAZ26_10035</name>
</gene>
<reference evidence="7 8" key="1">
    <citation type="submission" date="2018-08" db="EMBL/GenBank/DDBJ databases">
        <title>A genome reference for cultivated species of the human gut microbiota.</title>
        <authorList>
            <person name="Zou Y."/>
            <person name="Xue W."/>
            <person name="Luo G."/>
        </authorList>
    </citation>
    <scope>NUCLEOTIDE SEQUENCE [LARGE SCALE GENOMIC DNA]</scope>
    <source>
        <strain evidence="6 8">AF14-7</strain>
        <strain evidence="5 7">TF10-34</strain>
    </source>
</reference>
<evidence type="ECO:0000259" key="2">
    <source>
        <dbReference type="Pfam" id="PF00534"/>
    </source>
</evidence>
<evidence type="ECO:0000313" key="6">
    <source>
        <dbReference type="EMBL" id="RGV12400.1"/>
    </source>
</evidence>
<dbReference type="InterPro" id="IPR001296">
    <property type="entry name" value="Glyco_trans_1"/>
</dbReference>
<dbReference type="PANTHER" id="PTHR46401">
    <property type="entry name" value="GLYCOSYLTRANSFERASE WBBK-RELATED"/>
    <property type="match status" value="1"/>
</dbReference>
<sequence>MGNKRIAINGQFTARKMTGQERFAYEIVKELDLIVDAKDWVLVVPKDAVNIPKLYNIPIIKYGRVKGSLWEQVYFFYYTFRHNLLSLNLCSVMPVLKPGIICIHDLSYKVNPQYFKTVYSFISMLWHRVLFRFAWWFSPFILTVSEFSKQQMIDCYKVDADKIVVVGNGWEHFTRIKEDETIKERKPNLFSKPYFFSLGSLAPNKNIDWVLKIAQNHPQYIFNIAGRNGLKEYGLNYNEEDFPNVNFLGYITDGEIKYLMANCKAFIFPSFFEGFGIPPLEALSVGAKIIVSNTSCLPEIFGDSAYYIDPHNYNINLDSLLNTSVNDRQLVLNRFHFRIFAKKIYDRILKLNKQS</sequence>
<dbReference type="EMBL" id="WDCG01000008">
    <property type="protein sequence ID" value="KAB6424312.1"/>
    <property type="molecule type" value="Genomic_DNA"/>
</dbReference>
<name>A0A3E4NG17_9BACE</name>
<evidence type="ECO:0000313" key="7">
    <source>
        <dbReference type="Proteomes" id="UP000261210"/>
    </source>
</evidence>
<evidence type="ECO:0000313" key="10">
    <source>
        <dbReference type="Proteomes" id="UP000471447"/>
    </source>
</evidence>
<dbReference type="Proteomes" id="UP000283369">
    <property type="component" value="Unassembled WGS sequence"/>
</dbReference>
<dbReference type="SUPFAM" id="SSF53756">
    <property type="entry name" value="UDP-Glycosyltransferase/glycogen phosphorylase"/>
    <property type="match status" value="1"/>
</dbReference>
<evidence type="ECO:0000256" key="1">
    <source>
        <dbReference type="ARBA" id="ARBA00022679"/>
    </source>
</evidence>
<dbReference type="PANTHER" id="PTHR46401:SF2">
    <property type="entry name" value="GLYCOSYLTRANSFERASE WBBK-RELATED"/>
    <property type="match status" value="1"/>
</dbReference>
<dbReference type="GO" id="GO:0009103">
    <property type="term" value="P:lipopolysaccharide biosynthetic process"/>
    <property type="evidence" value="ECO:0007669"/>
    <property type="project" value="TreeGrafter"/>
</dbReference>
<dbReference type="Proteomes" id="UP000471447">
    <property type="component" value="Unassembled WGS sequence"/>
</dbReference>